<feature type="transmembrane region" description="Helical" evidence="1">
    <location>
        <begin position="270"/>
        <end position="290"/>
    </location>
</feature>
<dbReference type="InterPro" id="IPR021838">
    <property type="entry name" value="DUF3431"/>
</dbReference>
<accession>A0A9W4D097</accession>
<feature type="transmembrane region" description="Helical" evidence="1">
    <location>
        <begin position="229"/>
        <end position="250"/>
    </location>
</feature>
<evidence type="ECO:0000313" key="2">
    <source>
        <dbReference type="EMBL" id="CAD6499592.1"/>
    </source>
</evidence>
<feature type="transmembrane region" description="Helical" evidence="1">
    <location>
        <begin position="384"/>
        <end position="404"/>
    </location>
</feature>
<gene>
    <name evidence="2" type="ORF">BGTH12_LOCUS950</name>
</gene>
<dbReference type="Proteomes" id="UP000683417">
    <property type="component" value="Unassembled WGS sequence"/>
</dbReference>
<organism evidence="2 3">
    <name type="scientific">Blumeria graminis f. sp. triticale</name>
    <dbReference type="NCBI Taxonomy" id="1689686"/>
    <lineage>
        <taxon>Eukaryota</taxon>
        <taxon>Fungi</taxon>
        <taxon>Dikarya</taxon>
        <taxon>Ascomycota</taxon>
        <taxon>Pezizomycotina</taxon>
        <taxon>Leotiomycetes</taxon>
        <taxon>Erysiphales</taxon>
        <taxon>Erysiphaceae</taxon>
        <taxon>Blumeria</taxon>
    </lineage>
</organism>
<protein>
    <submittedName>
        <fullName evidence="2">BgTH12-03703</fullName>
    </submittedName>
</protein>
<keyword evidence="1" id="KW-0472">Membrane</keyword>
<feature type="transmembrane region" description="Helical" evidence="1">
    <location>
        <begin position="106"/>
        <end position="126"/>
    </location>
</feature>
<feature type="transmembrane region" description="Helical" evidence="1">
    <location>
        <begin position="339"/>
        <end position="363"/>
    </location>
</feature>
<dbReference type="PANTHER" id="PTHR37490:SF1">
    <property type="entry name" value="GLYCOSYLTRANSFERASE 2-LIKE DOMAIN-CONTAINING PROTEIN"/>
    <property type="match status" value="1"/>
</dbReference>
<feature type="transmembrane region" description="Helical" evidence="1">
    <location>
        <begin position="191"/>
        <end position="208"/>
    </location>
</feature>
<evidence type="ECO:0000256" key="1">
    <source>
        <dbReference type="SAM" id="Phobius"/>
    </source>
</evidence>
<reference evidence="2" key="1">
    <citation type="submission" date="2020-10" db="EMBL/GenBank/DDBJ databases">
        <authorList>
            <person name="Muller C M."/>
        </authorList>
    </citation>
    <scope>NUCLEOTIDE SEQUENCE</scope>
    <source>
        <strain evidence="2">THUN-12</strain>
    </source>
</reference>
<proteinExistence type="predicted"/>
<comment type="caution">
    <text evidence="2">The sequence shown here is derived from an EMBL/GenBank/DDBJ whole genome shotgun (WGS) entry which is preliminary data.</text>
</comment>
<feature type="transmembrane region" description="Helical" evidence="1">
    <location>
        <begin position="311"/>
        <end position="333"/>
    </location>
</feature>
<dbReference type="Pfam" id="PF11913">
    <property type="entry name" value="DUF3431"/>
    <property type="match status" value="1"/>
</dbReference>
<feature type="transmembrane region" description="Helical" evidence="1">
    <location>
        <begin position="67"/>
        <end position="85"/>
    </location>
</feature>
<dbReference type="AlphaFoldDB" id="A0A9W4D097"/>
<evidence type="ECO:0000313" key="3">
    <source>
        <dbReference type="Proteomes" id="UP000683417"/>
    </source>
</evidence>
<keyword evidence="1" id="KW-0812">Transmembrane</keyword>
<name>A0A9W4D097_BLUGR</name>
<keyword evidence="1" id="KW-1133">Transmembrane helix</keyword>
<sequence length="691" mass="77492">MLPVSTIKHGENDYEGLPFIEKSTAEVNLVYAKSYNFWKAVTWTFCSAVAQYTLKLLLSTYRFPLTLAFRSYILILIVYVFILKYPKSLAGNFLGLSCMLPSGKKWLTYQQWTFLIPASLAAALSYPMLIQASLHIPSLPIISMLFPTVRAIESLTLITCRSKDRFRNLCTWEIFLSIGASAIVLDNDYRLNVLGLAWGVGGLLLAGLSRAWFIIGSERVELQIDRSSYYHVFLSATLLLGLIFSGFTAFHLESPSFFQKYSFSSTVTTITFYFSIIVTAFLGTAISFHAPLSLANSATYSPFVQTRLLDISVSFASSLLVLLVSSYFGPFFYVSPIQIMAYLFSLVLVTGVNTLHEQISTIIKKSINNTLKICSMLSIDSAGINVYAVSTIIALKVMLLSWILSSINTWSLDSLPEGPLAKLDYDYRPKNRFDIVVSMYNEDPLSIASVIGEIKMTRMLKKITTRTIIYTKSPAPNTSSILLKAGADEVIILPNKGREGGTYLHHIVNNWDKLAEQTLFLQAHPHNSREIIPRINDYLVQETGMLSLGFVGQACLCGECGDRWGWQDDLSLMPEIYQLIYHQTCTPNTKILLSYKGQFIASARRIRGIQKNIYQNLLRQVTGEHGDNVTMSEQNQEDWSNPSFGFSLERVWSLLLQCATDKRIATRCPSLLSGYTRGIGVKDDCQCLDLT</sequence>
<dbReference type="EMBL" id="CAJHIT010000002">
    <property type="protein sequence ID" value="CAD6499592.1"/>
    <property type="molecule type" value="Genomic_DNA"/>
</dbReference>
<dbReference type="PANTHER" id="PTHR37490">
    <property type="entry name" value="EXPRESSED PROTEIN"/>
    <property type="match status" value="1"/>
</dbReference>